<feature type="transmembrane region" description="Helical" evidence="7">
    <location>
        <begin position="108"/>
        <end position="128"/>
    </location>
</feature>
<dbReference type="InterPro" id="IPR051907">
    <property type="entry name" value="DoxX-like_oxidoreductase"/>
</dbReference>
<feature type="transmembrane region" description="Helical" evidence="7">
    <location>
        <begin position="74"/>
        <end position="93"/>
    </location>
</feature>
<dbReference type="PANTHER" id="PTHR33452">
    <property type="entry name" value="OXIDOREDUCTASE CATD-RELATED"/>
    <property type="match status" value="1"/>
</dbReference>
<protein>
    <submittedName>
        <fullName evidence="8">DoxX family membrane protein</fullName>
    </submittedName>
</protein>
<evidence type="ECO:0000256" key="5">
    <source>
        <dbReference type="ARBA" id="ARBA00022989"/>
    </source>
</evidence>
<dbReference type="PANTHER" id="PTHR33452:SF4">
    <property type="entry name" value="BLL4328 PROTEIN"/>
    <property type="match status" value="1"/>
</dbReference>
<organism evidence="8 9">
    <name type="scientific">Psychrobacter sanguinis</name>
    <dbReference type="NCBI Taxonomy" id="861445"/>
    <lineage>
        <taxon>Bacteria</taxon>
        <taxon>Pseudomonadati</taxon>
        <taxon>Pseudomonadota</taxon>
        <taxon>Gammaproteobacteria</taxon>
        <taxon>Moraxellales</taxon>
        <taxon>Moraxellaceae</taxon>
        <taxon>Psychrobacter</taxon>
    </lineage>
</organism>
<evidence type="ECO:0000256" key="6">
    <source>
        <dbReference type="ARBA" id="ARBA00023136"/>
    </source>
</evidence>
<feature type="transmembrane region" description="Helical" evidence="7">
    <location>
        <begin position="48"/>
        <end position="67"/>
    </location>
</feature>
<comment type="caution">
    <text evidence="8">The sequence shown here is derived from an EMBL/GenBank/DDBJ whole genome shotgun (WGS) entry which is preliminary data.</text>
</comment>
<accession>A0A844M003</accession>
<keyword evidence="5 7" id="KW-1133">Transmembrane helix</keyword>
<keyword evidence="3" id="KW-1003">Cell membrane</keyword>
<proteinExistence type="inferred from homology"/>
<keyword evidence="6 7" id="KW-0472">Membrane</keyword>
<evidence type="ECO:0000256" key="4">
    <source>
        <dbReference type="ARBA" id="ARBA00022692"/>
    </source>
</evidence>
<dbReference type="EMBL" id="WFKQ01000002">
    <property type="protein sequence ID" value="MUG31968.1"/>
    <property type="molecule type" value="Genomic_DNA"/>
</dbReference>
<evidence type="ECO:0000256" key="1">
    <source>
        <dbReference type="ARBA" id="ARBA00004651"/>
    </source>
</evidence>
<dbReference type="GO" id="GO:0005886">
    <property type="term" value="C:plasma membrane"/>
    <property type="evidence" value="ECO:0007669"/>
    <property type="project" value="UniProtKB-SubCell"/>
</dbReference>
<dbReference type="Proteomes" id="UP000442109">
    <property type="component" value="Unassembled WGS sequence"/>
</dbReference>
<evidence type="ECO:0000313" key="9">
    <source>
        <dbReference type="Proteomes" id="UP000442109"/>
    </source>
</evidence>
<evidence type="ECO:0000256" key="7">
    <source>
        <dbReference type="SAM" id="Phobius"/>
    </source>
</evidence>
<comment type="similarity">
    <text evidence="2">Belongs to the DoxX family.</text>
</comment>
<evidence type="ECO:0000256" key="2">
    <source>
        <dbReference type="ARBA" id="ARBA00006679"/>
    </source>
</evidence>
<dbReference type="InterPro" id="IPR032808">
    <property type="entry name" value="DoxX"/>
</dbReference>
<feature type="transmembrane region" description="Helical" evidence="7">
    <location>
        <begin position="12"/>
        <end position="28"/>
    </location>
</feature>
<keyword evidence="9" id="KW-1185">Reference proteome</keyword>
<reference evidence="8 9" key="1">
    <citation type="journal article" date="2019" name="PLoS ONE">
        <title>Pup mortality in New Zealand sea lions (Phocarctos hookeri) at Enderby Island, Auckland Islands, 2013-18.</title>
        <authorList>
            <person name="Michael S.A."/>
            <person name="Hayman D.T.S."/>
            <person name="Gray R."/>
            <person name="Zhang J."/>
            <person name="Rogers L."/>
            <person name="Roe W.D."/>
        </authorList>
    </citation>
    <scope>NUCLEOTIDE SEQUENCE [LARGE SCALE GENOMIC DNA]</scope>
    <source>
        <strain evidence="8 9">SM868</strain>
    </source>
</reference>
<dbReference type="OrthoDB" id="346004at2"/>
<sequence>MRVYFSPMSRFEPYVLAVLRIVTAYAYLLNGTTKLFGIPMSEHPMPEVFSFMWTGSVLEVVLGVMLLIGFQTRLAAFISSGMMAVAYFGFHAQVDNFWLPLNNEGEAAVLYCFIFLYLWVRGSGAWAVDKETYLPATHTDTRRH</sequence>
<keyword evidence="4 7" id="KW-0812">Transmembrane</keyword>
<comment type="subcellular location">
    <subcellularLocation>
        <location evidence="1">Cell membrane</location>
        <topology evidence="1">Multi-pass membrane protein</topology>
    </subcellularLocation>
</comment>
<dbReference type="RefSeq" id="WP_011960112.1">
    <property type="nucleotide sequence ID" value="NZ_WFKQ01000002.1"/>
</dbReference>
<evidence type="ECO:0000313" key="8">
    <source>
        <dbReference type="EMBL" id="MUG31968.1"/>
    </source>
</evidence>
<dbReference type="AlphaFoldDB" id="A0A844M003"/>
<name>A0A844M003_9GAMM</name>
<gene>
    <name evidence="8" type="ORF">GB996_04075</name>
</gene>
<dbReference type="Pfam" id="PF07681">
    <property type="entry name" value="DoxX"/>
    <property type="match status" value="1"/>
</dbReference>
<evidence type="ECO:0000256" key="3">
    <source>
        <dbReference type="ARBA" id="ARBA00022475"/>
    </source>
</evidence>